<accession>A0AAW6D0K6</accession>
<gene>
    <name evidence="1" type="ORF">PNE09_10845</name>
</gene>
<sequence length="285" mass="32298">MKKWLIIFVTAVIFFIPILSGCGADTDIKSQEYIVATDMVKYNLHGIEDFGFNVNLISRNKDIDVEFLGFEGENTQGLSVQLNDDSYEEIKKLNHNGYYIRLLGFVCKTADDYVKIDSVNLKIDGADKKFDFPTPIEHHLKNDDADSYAYVQDHPVFISTNSYSSSEYCFKYCAEDEITVQSFAFNDFWRIKSAVVSVDDIEIGGMDSLPLTLKKGSELSVKCVLDFKNPDNTADYDSIYCDSVLTYALKSGKQFTLYNNLISQSISNEDDAKCAIDYILKNKIK</sequence>
<name>A0AAW6D0K6_9FIRM</name>
<evidence type="ECO:0000313" key="2">
    <source>
        <dbReference type="Proteomes" id="UP001210809"/>
    </source>
</evidence>
<protein>
    <submittedName>
        <fullName evidence="1">Uncharacterized protein</fullName>
    </submittedName>
</protein>
<comment type="caution">
    <text evidence="1">The sequence shown here is derived from an EMBL/GenBank/DDBJ whole genome shotgun (WGS) entry which is preliminary data.</text>
</comment>
<evidence type="ECO:0000313" key="1">
    <source>
        <dbReference type="EMBL" id="MDB8004560.1"/>
    </source>
</evidence>
<dbReference type="PROSITE" id="PS51257">
    <property type="entry name" value="PROKAR_LIPOPROTEIN"/>
    <property type="match status" value="1"/>
</dbReference>
<dbReference type="AlphaFoldDB" id="A0AAW6D0K6"/>
<organism evidence="1 2">
    <name type="scientific">[Eubacterium] siraeum</name>
    <dbReference type="NCBI Taxonomy" id="39492"/>
    <lineage>
        <taxon>Bacteria</taxon>
        <taxon>Bacillati</taxon>
        <taxon>Bacillota</taxon>
        <taxon>Clostridia</taxon>
        <taxon>Eubacteriales</taxon>
        <taxon>Oscillospiraceae</taxon>
        <taxon>Oscillospiraceae incertae sedis</taxon>
    </lineage>
</organism>
<dbReference type="Proteomes" id="UP001210809">
    <property type="component" value="Unassembled WGS sequence"/>
</dbReference>
<dbReference type="EMBL" id="JAQLXW010000016">
    <property type="protein sequence ID" value="MDB8004560.1"/>
    <property type="molecule type" value="Genomic_DNA"/>
</dbReference>
<reference evidence="1" key="1">
    <citation type="submission" date="2023-01" db="EMBL/GenBank/DDBJ databases">
        <title>Human gut microbiome strain richness.</title>
        <authorList>
            <person name="Chen-Liaw A."/>
        </authorList>
    </citation>
    <scope>NUCLEOTIDE SEQUENCE</scope>
    <source>
        <strain evidence="1">1001283st1_G1_1001283B150217_161031</strain>
    </source>
</reference>
<proteinExistence type="predicted"/>